<evidence type="ECO:0000313" key="1">
    <source>
        <dbReference type="EMBL" id="KAG9350110.1"/>
    </source>
</evidence>
<dbReference type="EMBL" id="JAFBMS010000008">
    <property type="protein sequence ID" value="KAG9350110.1"/>
    <property type="molecule type" value="Genomic_DNA"/>
</dbReference>
<evidence type="ECO:0000313" key="2">
    <source>
        <dbReference type="Proteomes" id="UP000824540"/>
    </source>
</evidence>
<organism evidence="1 2">
    <name type="scientific">Albula glossodonta</name>
    <name type="common">roundjaw bonefish</name>
    <dbReference type="NCBI Taxonomy" id="121402"/>
    <lineage>
        <taxon>Eukaryota</taxon>
        <taxon>Metazoa</taxon>
        <taxon>Chordata</taxon>
        <taxon>Craniata</taxon>
        <taxon>Vertebrata</taxon>
        <taxon>Euteleostomi</taxon>
        <taxon>Actinopterygii</taxon>
        <taxon>Neopterygii</taxon>
        <taxon>Teleostei</taxon>
        <taxon>Albuliformes</taxon>
        <taxon>Albulidae</taxon>
        <taxon>Albula</taxon>
    </lineage>
</organism>
<protein>
    <recommendedName>
        <fullName evidence="3">Peptidase M12B propeptide domain-containing protein</fullName>
    </recommendedName>
</protein>
<dbReference type="OrthoDB" id="8855799at2759"/>
<feature type="non-terminal residue" evidence="1">
    <location>
        <position position="1"/>
    </location>
</feature>
<dbReference type="PANTHER" id="PTHR11905:SF114">
    <property type="entry name" value="DISINTEGRIN AND METALLOPROTEINASE DOMAIN-CONTAINING PROTEIN 11"/>
    <property type="match status" value="1"/>
</dbReference>
<dbReference type="PANTHER" id="PTHR11905">
    <property type="entry name" value="ADAM A DISINTEGRIN AND METALLOPROTEASE DOMAIN"/>
    <property type="match status" value="1"/>
</dbReference>
<dbReference type="AlphaFoldDB" id="A0A8T2PDJ4"/>
<accession>A0A8T2PDJ4</accession>
<sequence length="77" mass="8559">GGEHCYYHGKIRDLQHSWVALSTCHGLRGMFSDGNLSYGIEPVFDDSDQEENAHVVSRMPNLELPVLCPGPVIHLVL</sequence>
<name>A0A8T2PDJ4_9TELE</name>
<proteinExistence type="predicted"/>
<dbReference type="Proteomes" id="UP000824540">
    <property type="component" value="Unassembled WGS sequence"/>
</dbReference>
<feature type="non-terminal residue" evidence="1">
    <location>
        <position position="77"/>
    </location>
</feature>
<evidence type="ECO:0008006" key="3">
    <source>
        <dbReference type="Google" id="ProtNLM"/>
    </source>
</evidence>
<keyword evidence="2" id="KW-1185">Reference proteome</keyword>
<comment type="caution">
    <text evidence="1">The sequence shown here is derived from an EMBL/GenBank/DDBJ whole genome shotgun (WGS) entry which is preliminary data.</text>
</comment>
<reference evidence="1" key="1">
    <citation type="thesis" date="2021" institute="BYU ScholarsArchive" country="Provo, UT, USA">
        <title>Applications of and Algorithms for Genome Assembly and Genomic Analyses with an Emphasis on Marine Teleosts.</title>
        <authorList>
            <person name="Pickett B.D."/>
        </authorList>
    </citation>
    <scope>NUCLEOTIDE SEQUENCE</scope>
    <source>
        <strain evidence="1">HI-2016</strain>
    </source>
</reference>
<gene>
    <name evidence="1" type="ORF">JZ751_026463</name>
</gene>